<dbReference type="PROSITE" id="PS50275">
    <property type="entry name" value="SAC"/>
    <property type="match status" value="1"/>
</dbReference>
<evidence type="ECO:0000313" key="7">
    <source>
        <dbReference type="Proteomes" id="UP000800036"/>
    </source>
</evidence>
<gene>
    <name evidence="6" type="ORF">BU23DRAFT_560472</name>
</gene>
<feature type="region of interest" description="Disordered" evidence="4">
    <location>
        <begin position="793"/>
        <end position="822"/>
    </location>
</feature>
<dbReference type="GO" id="GO:0046856">
    <property type="term" value="P:phosphatidylinositol dephosphorylation"/>
    <property type="evidence" value="ECO:0007669"/>
    <property type="project" value="InterPro"/>
</dbReference>
<dbReference type="PANTHER" id="PTHR45738">
    <property type="entry name" value="POLYPHOSPHOINOSITIDE PHOSPHATASE"/>
    <property type="match status" value="1"/>
</dbReference>
<feature type="region of interest" description="Disordered" evidence="4">
    <location>
        <begin position="1"/>
        <end position="109"/>
    </location>
</feature>
<evidence type="ECO:0000256" key="3">
    <source>
        <dbReference type="ARBA" id="ARBA00023136"/>
    </source>
</evidence>
<keyword evidence="7" id="KW-1185">Reference proteome</keyword>
<keyword evidence="3" id="KW-0472">Membrane</keyword>
<proteinExistence type="predicted"/>
<feature type="domain" description="SAC" evidence="5">
    <location>
        <begin position="265"/>
        <end position="622"/>
    </location>
</feature>
<comment type="subcellular location">
    <subcellularLocation>
        <location evidence="1">Endomembrane system</location>
    </subcellularLocation>
</comment>
<evidence type="ECO:0000256" key="4">
    <source>
        <dbReference type="SAM" id="MobiDB-lite"/>
    </source>
</evidence>
<feature type="compositionally biased region" description="Polar residues" evidence="4">
    <location>
        <begin position="19"/>
        <end position="31"/>
    </location>
</feature>
<dbReference type="AlphaFoldDB" id="A0A6A5UN97"/>
<dbReference type="PANTHER" id="PTHR45738:SF5">
    <property type="entry name" value="POLYPHOSPHOINOSITIDE PHOSPHATASE"/>
    <property type="match status" value="1"/>
</dbReference>
<evidence type="ECO:0000259" key="5">
    <source>
        <dbReference type="PROSITE" id="PS50275"/>
    </source>
</evidence>
<dbReference type="EMBL" id="ML976750">
    <property type="protein sequence ID" value="KAF1966144.1"/>
    <property type="molecule type" value="Genomic_DNA"/>
</dbReference>
<dbReference type="InterPro" id="IPR043573">
    <property type="entry name" value="Fig4-like"/>
</dbReference>
<accession>A0A6A5UN97</accession>
<evidence type="ECO:0000256" key="1">
    <source>
        <dbReference type="ARBA" id="ARBA00004308"/>
    </source>
</evidence>
<keyword evidence="2" id="KW-0378">Hydrolase</keyword>
<dbReference type="Pfam" id="PF02383">
    <property type="entry name" value="Syja_N"/>
    <property type="match status" value="1"/>
</dbReference>
<dbReference type="GO" id="GO:0012505">
    <property type="term" value="C:endomembrane system"/>
    <property type="evidence" value="ECO:0007669"/>
    <property type="project" value="UniProtKB-SubCell"/>
</dbReference>
<dbReference type="GO" id="GO:0043813">
    <property type="term" value="F:phosphatidylinositol-3,5-bisphosphate 5-phosphatase activity"/>
    <property type="evidence" value="ECO:0007669"/>
    <property type="project" value="InterPro"/>
</dbReference>
<name>A0A6A5UN97_9PLEO</name>
<sequence>MESTGQFGDGYDPLGTNGGSSQRTIGSNESLTDIPEDSELASTTVGSPEIAAKDSALTLEFTPVEDVDRVPGMPRGDSESMRFDSEDEDPAIPVSFQRSSSPAATHKKKGTAYEKVGEAGINRMHKFSLYETSTRFYLIGGDSLDKQYRVLKIDRTAPPGHLNIFEDDIVYDRKEVTHLLNTIHDGNKHTGGVRLKCSAWGLMGFIRFTEAYYMVLITKRAQVAMLGGHYIYQVDGTELIPLTTGSSSRFQKDRNPEEAKYLNILNNLDLTRFFYFSYSYNITRSLQQNIIRERNALNAGIKHPNQDYQDIFVWNHYLLEPAREVLKNVHDWCQAVIHGSIDQSSLDVFGRRIYITIMARRSRFFAGARFLKRGMNDLGYVANDVETEQIVSEALTTSFHAPGPRLWSNPNYTSYVQHRGSIPLYWTQDNSGVTPKPDIKLNLPDPFHSAAALHFDDLFKRYGAPIYVLNLIKQRERTPRESKLLHEYKRAIDYLNQSLPGDKKIIYEAFDMARASKTRGQDVILSLEHLGEKVLRQTGFFHNGDGDFGTQVQNGVARTNCIDCLDRTNAAQFVIGKRALGRQLHALGVISGNTVEYDSDCVDNFTHMFHNHGDAIAMQYGGSHLVNTMATYRKINQWQSSSRDMVESFKRYYHNSFLDSQRQEACNLFLGNYIHAEGQPMLWELQTDYYLHHTDPRFWLSSPRRDYINWYTPEFLEPRFLPALTLSCKEQKELVRTGTAAYDDYWMEYYRPLSVTSFLKVYAFRLNCPPVKEKDTSYPSRLQDASPFVVRRKQQEQATAAKGNKKPARKGVTILDPSSDNESRRMALARRRQNMHLQIPETNSPVKHSILRDPHFETHMPSSAPPGTTNFPSMTNSSSTRLSTGFNTKGFKPADKTLIHQWTLAQFHENSLNPSVTAGEEGEYERYVKHPLNLPLVVSNETPTMDDPNALEYFEYLDMSDGGGQPAQPVQPDQNSEFETFYYSTPGLPKIDTDVASIRSLPVQLQRPTSSASFSYPMTPFSHPHSSQYQHKAFARDFHHHYPDTQHEDNVAEVEEAVPPVNEKWKTAEEDIEEFEEFLKVRDNPLDVKEEDTAKKRYKAYRQWLRGKSFFKQSKVDPEWEGQLPVR</sequence>
<organism evidence="6 7">
    <name type="scientific">Bimuria novae-zelandiae CBS 107.79</name>
    <dbReference type="NCBI Taxonomy" id="1447943"/>
    <lineage>
        <taxon>Eukaryota</taxon>
        <taxon>Fungi</taxon>
        <taxon>Dikarya</taxon>
        <taxon>Ascomycota</taxon>
        <taxon>Pezizomycotina</taxon>
        <taxon>Dothideomycetes</taxon>
        <taxon>Pleosporomycetidae</taxon>
        <taxon>Pleosporales</taxon>
        <taxon>Massarineae</taxon>
        <taxon>Didymosphaeriaceae</taxon>
        <taxon>Bimuria</taxon>
    </lineage>
</organism>
<dbReference type="OrthoDB" id="405996at2759"/>
<evidence type="ECO:0000256" key="2">
    <source>
        <dbReference type="ARBA" id="ARBA00022801"/>
    </source>
</evidence>
<dbReference type="InterPro" id="IPR002013">
    <property type="entry name" value="SAC_dom"/>
</dbReference>
<dbReference type="Proteomes" id="UP000800036">
    <property type="component" value="Unassembled WGS sequence"/>
</dbReference>
<evidence type="ECO:0000313" key="6">
    <source>
        <dbReference type="EMBL" id="KAF1966144.1"/>
    </source>
</evidence>
<reference evidence="6" key="1">
    <citation type="journal article" date="2020" name="Stud. Mycol.">
        <title>101 Dothideomycetes genomes: a test case for predicting lifestyles and emergence of pathogens.</title>
        <authorList>
            <person name="Haridas S."/>
            <person name="Albert R."/>
            <person name="Binder M."/>
            <person name="Bloem J."/>
            <person name="Labutti K."/>
            <person name="Salamov A."/>
            <person name="Andreopoulos B."/>
            <person name="Baker S."/>
            <person name="Barry K."/>
            <person name="Bills G."/>
            <person name="Bluhm B."/>
            <person name="Cannon C."/>
            <person name="Castanera R."/>
            <person name="Culley D."/>
            <person name="Daum C."/>
            <person name="Ezra D."/>
            <person name="Gonzalez J."/>
            <person name="Henrissat B."/>
            <person name="Kuo A."/>
            <person name="Liang C."/>
            <person name="Lipzen A."/>
            <person name="Lutzoni F."/>
            <person name="Magnuson J."/>
            <person name="Mondo S."/>
            <person name="Nolan M."/>
            <person name="Ohm R."/>
            <person name="Pangilinan J."/>
            <person name="Park H.-J."/>
            <person name="Ramirez L."/>
            <person name="Alfaro M."/>
            <person name="Sun H."/>
            <person name="Tritt A."/>
            <person name="Yoshinaga Y."/>
            <person name="Zwiers L.-H."/>
            <person name="Turgeon B."/>
            <person name="Goodwin S."/>
            <person name="Spatafora J."/>
            <person name="Crous P."/>
            <person name="Grigoriev I."/>
        </authorList>
    </citation>
    <scope>NUCLEOTIDE SEQUENCE</scope>
    <source>
        <strain evidence="6">CBS 107.79</strain>
    </source>
</reference>
<protein>
    <recommendedName>
        <fullName evidence="5">SAC domain-containing protein</fullName>
    </recommendedName>
</protein>